<accession>A0A2W2BB75</accession>
<evidence type="ECO:0000256" key="6">
    <source>
        <dbReference type="SAM" id="MobiDB-lite"/>
    </source>
</evidence>
<evidence type="ECO:0000256" key="5">
    <source>
        <dbReference type="ARBA" id="ARBA00023136"/>
    </source>
</evidence>
<feature type="transmembrane region" description="Helical" evidence="7">
    <location>
        <begin position="581"/>
        <end position="603"/>
    </location>
</feature>
<dbReference type="InterPro" id="IPR022791">
    <property type="entry name" value="L-PG_synthase/AglD"/>
</dbReference>
<feature type="transmembrane region" description="Helical" evidence="7">
    <location>
        <begin position="47"/>
        <end position="67"/>
    </location>
</feature>
<evidence type="ECO:0000256" key="2">
    <source>
        <dbReference type="ARBA" id="ARBA00022475"/>
    </source>
</evidence>
<keyword evidence="5 7" id="KW-0472">Membrane</keyword>
<feature type="transmembrane region" description="Helical" evidence="7">
    <location>
        <begin position="653"/>
        <end position="673"/>
    </location>
</feature>
<feature type="region of interest" description="Disordered" evidence="6">
    <location>
        <begin position="1"/>
        <end position="27"/>
    </location>
</feature>
<feature type="transmembrane region" description="Helical" evidence="7">
    <location>
        <begin position="705"/>
        <end position="727"/>
    </location>
</feature>
<protein>
    <recommendedName>
        <fullName evidence="10">TIGR00374 family protein</fullName>
    </recommendedName>
</protein>
<dbReference type="PANTHER" id="PTHR39087">
    <property type="entry name" value="UPF0104 MEMBRANE PROTEIN MJ1595"/>
    <property type="match status" value="1"/>
</dbReference>
<dbReference type="GO" id="GO:0005886">
    <property type="term" value="C:plasma membrane"/>
    <property type="evidence" value="ECO:0007669"/>
    <property type="project" value="UniProtKB-SubCell"/>
</dbReference>
<name>A0A2W2BB75_9ACTN</name>
<reference evidence="8 9" key="1">
    <citation type="submission" date="2018-01" db="EMBL/GenBank/DDBJ databases">
        <title>Draft genome sequence of Jiangella sp. GTF31.</title>
        <authorList>
            <person name="Sahin N."/>
            <person name="Ay H."/>
            <person name="Saygin H."/>
        </authorList>
    </citation>
    <scope>NUCLEOTIDE SEQUENCE [LARGE SCALE GENOMIC DNA]</scope>
    <source>
        <strain evidence="8 9">GTF31</strain>
    </source>
</reference>
<keyword evidence="9" id="KW-1185">Reference proteome</keyword>
<feature type="compositionally biased region" description="Low complexity" evidence="6">
    <location>
        <begin position="14"/>
        <end position="27"/>
    </location>
</feature>
<keyword evidence="4 7" id="KW-1133">Transmembrane helix</keyword>
<dbReference type="PANTHER" id="PTHR39087:SF2">
    <property type="entry name" value="UPF0104 MEMBRANE PROTEIN MJ1595"/>
    <property type="match status" value="1"/>
</dbReference>
<evidence type="ECO:0000313" key="8">
    <source>
        <dbReference type="EMBL" id="PZF82510.1"/>
    </source>
</evidence>
<keyword evidence="3 7" id="KW-0812">Transmembrane</keyword>
<feature type="transmembrane region" description="Helical" evidence="7">
    <location>
        <begin position="546"/>
        <end position="569"/>
    </location>
</feature>
<dbReference type="Proteomes" id="UP000248764">
    <property type="component" value="Unassembled WGS sequence"/>
</dbReference>
<feature type="transmembrane region" description="Helical" evidence="7">
    <location>
        <begin position="773"/>
        <end position="803"/>
    </location>
</feature>
<feature type="transmembrane region" description="Helical" evidence="7">
    <location>
        <begin position="508"/>
        <end position="526"/>
    </location>
</feature>
<dbReference type="NCBIfam" id="TIGR00374">
    <property type="entry name" value="flippase-like domain"/>
    <property type="match status" value="1"/>
</dbReference>
<keyword evidence="2" id="KW-1003">Cell membrane</keyword>
<feature type="transmembrane region" description="Helical" evidence="7">
    <location>
        <begin position="124"/>
        <end position="143"/>
    </location>
</feature>
<dbReference type="Pfam" id="PF03706">
    <property type="entry name" value="LPG_synthase_TM"/>
    <property type="match status" value="1"/>
</dbReference>
<evidence type="ECO:0000256" key="3">
    <source>
        <dbReference type="ARBA" id="ARBA00022692"/>
    </source>
</evidence>
<dbReference type="EMBL" id="POTW01000037">
    <property type="protein sequence ID" value="PZF82510.1"/>
    <property type="molecule type" value="Genomic_DNA"/>
</dbReference>
<proteinExistence type="predicted"/>
<feature type="transmembrane region" description="Helical" evidence="7">
    <location>
        <begin position="92"/>
        <end position="112"/>
    </location>
</feature>
<evidence type="ECO:0008006" key="10">
    <source>
        <dbReference type="Google" id="ProtNLM"/>
    </source>
</evidence>
<evidence type="ECO:0000256" key="1">
    <source>
        <dbReference type="ARBA" id="ARBA00004651"/>
    </source>
</evidence>
<feature type="transmembrane region" description="Helical" evidence="7">
    <location>
        <begin position="163"/>
        <end position="181"/>
    </location>
</feature>
<evidence type="ECO:0000256" key="4">
    <source>
        <dbReference type="ARBA" id="ARBA00022989"/>
    </source>
</evidence>
<dbReference type="AlphaFoldDB" id="A0A2W2BB75"/>
<gene>
    <name evidence="8" type="ORF">C1I92_16430</name>
</gene>
<organism evidence="8 9">
    <name type="scientific">Jiangella anatolica</name>
    <dbReference type="NCBI Taxonomy" id="2670374"/>
    <lineage>
        <taxon>Bacteria</taxon>
        <taxon>Bacillati</taxon>
        <taxon>Actinomycetota</taxon>
        <taxon>Actinomycetes</taxon>
        <taxon>Jiangellales</taxon>
        <taxon>Jiangellaceae</taxon>
        <taxon>Jiangella</taxon>
    </lineage>
</organism>
<comment type="subcellular location">
    <subcellularLocation>
        <location evidence="1">Cell membrane</location>
        <topology evidence="1">Multi-pass membrane protein</topology>
    </subcellularLocation>
</comment>
<feature type="transmembrane region" description="Helical" evidence="7">
    <location>
        <begin position="615"/>
        <end position="641"/>
    </location>
</feature>
<comment type="caution">
    <text evidence="8">The sequence shown here is derived from an EMBL/GenBank/DDBJ whole genome shotgun (WGS) entry which is preliminary data.</text>
</comment>
<sequence>MSGPGACDDRSAMTETTEATRARPAPAAKIVVEEPPLPRRTRRPIDGLRLVFVLVLMTALAALAVVAERTLTSLTADLAALNRVVPSGPVDFIALASELASLLLPPVLVFLLMVRGRMRTTVELLAAGALASISAALLSNWLAGPAPERLHDTFVPVVNGFDGTAVPAMPTLLMAMMTVVSRLQLPRIRQVAGFAIAGSFAVWLFQGEVTVGGLLVSLGLGRAVGLLVRLVSGQPSLAPNGHKVAAVLRDNGYDVTALRADPVDKYRRYIAESSQGALGVLVLDRDNDGAGIVVRTADQIRTREEVLPRQMLTMRNAVNQITLQALAVSRAGARTPKLRNVLRIGSDAAAIVYDHVPGTILAKMPADQVTDAMLEDLWRQLGRLRKNEVAHRRISGRTILVSDAGKVWLLDPSGGEVAAPELAIRADLAQALVGCALVVGVERTIETAIRVLGRDVVSAAIPLLQPVALARSTRLDLKGRRDVLTKLRDGLVSSTGQEPDQPVRLQRLRPLSLLTGVGAVFAVYLVGTQLSDVSLTQLWSQTDWRWLFIAIVLMFTSYIGATFALLGFVPEKVPFWRVLGAQVSLGFLRLFAPATVGVVAINIRVLTKAGVAAPLAAASVAANQVANVSITFPVIGILGVASGSSAAPDIDPSLNTLIIVLIVLAAAAVLALIPPVRLRLRALWSDFAQRGLPRLLDVLSNPRKLLVALAGIVLQSASLIFCFYTCLKAVGGAANLAAMAVVQLVGNTLGMAVPTPGGLGAVEAALTAGVTTLGVSATTAVTAVLVFRIVSFWLPILPGWVLWTQMQRREML</sequence>
<evidence type="ECO:0000313" key="9">
    <source>
        <dbReference type="Proteomes" id="UP000248764"/>
    </source>
</evidence>
<evidence type="ECO:0000256" key="7">
    <source>
        <dbReference type="SAM" id="Phobius"/>
    </source>
</evidence>